<dbReference type="PANTHER" id="PTHR33169">
    <property type="entry name" value="PADR-FAMILY TRANSCRIPTIONAL REGULATOR"/>
    <property type="match status" value="1"/>
</dbReference>
<dbReference type="InterPro" id="IPR005149">
    <property type="entry name" value="Tscrpt_reg_PadR_N"/>
</dbReference>
<dbReference type="InterPro" id="IPR036390">
    <property type="entry name" value="WH_DNA-bd_sf"/>
</dbReference>
<evidence type="ECO:0000313" key="3">
    <source>
        <dbReference type="Proteomes" id="UP000262172"/>
    </source>
</evidence>
<dbReference type="OrthoDB" id="8443918at2"/>
<sequence length="208" mass="22940">MAADVKLTPLGAMVLALLREGDMHPYEMMRLLRQRRDDRMIKVTNGTFYHTVGRLEREGLIAEVGVDRDGNRPERTTYTLQPAASDVLEDWVRGGLSRTDRSPEFRVALAEAHNLPRAEVLELIGGRRAALAAEADALGTALAGAHDRGVLPQYLIEADRHVALLRAELVWTDGFLASLADLSYAWGDDELSTEHRAAEAAKRKAASE</sequence>
<proteinExistence type="predicted"/>
<accession>A0A371NY57</accession>
<keyword evidence="3" id="KW-1185">Reference proteome</keyword>
<dbReference type="EMBL" id="QUAB01000010">
    <property type="protein sequence ID" value="REJ08518.1"/>
    <property type="molecule type" value="Genomic_DNA"/>
</dbReference>
<dbReference type="PANTHER" id="PTHR33169:SF27">
    <property type="entry name" value="TRANSCRIPTIONAL REGULATOR PADR FAMILY PROTEIN"/>
    <property type="match status" value="1"/>
</dbReference>
<dbReference type="Pfam" id="PF03551">
    <property type="entry name" value="PadR"/>
    <property type="match status" value="1"/>
</dbReference>
<reference evidence="2 3" key="1">
    <citation type="submission" date="2018-08" db="EMBL/GenBank/DDBJ databases">
        <title>Isolation, diversity and antifungal activity of Actinobacteria from cow dung.</title>
        <authorList>
            <person name="Ling L."/>
        </authorList>
    </citation>
    <scope>NUCLEOTIDE SEQUENCE [LARGE SCALE GENOMIC DNA]</scope>
    <source>
        <strain evidence="2 3">NEAU-LLE</strain>
    </source>
</reference>
<feature type="domain" description="Transcription regulator PadR N-terminal" evidence="1">
    <location>
        <begin position="14"/>
        <end position="83"/>
    </location>
</feature>
<dbReference type="InterPro" id="IPR036388">
    <property type="entry name" value="WH-like_DNA-bd_sf"/>
</dbReference>
<organism evidence="2 3">
    <name type="scientific">Microbacterium bovistercoris</name>
    <dbReference type="NCBI Taxonomy" id="2293570"/>
    <lineage>
        <taxon>Bacteria</taxon>
        <taxon>Bacillati</taxon>
        <taxon>Actinomycetota</taxon>
        <taxon>Actinomycetes</taxon>
        <taxon>Micrococcales</taxon>
        <taxon>Microbacteriaceae</taxon>
        <taxon>Microbacterium</taxon>
    </lineage>
</organism>
<dbReference type="Gene3D" id="1.10.10.10">
    <property type="entry name" value="Winged helix-like DNA-binding domain superfamily/Winged helix DNA-binding domain"/>
    <property type="match status" value="1"/>
</dbReference>
<comment type="caution">
    <text evidence="2">The sequence shown here is derived from an EMBL/GenBank/DDBJ whole genome shotgun (WGS) entry which is preliminary data.</text>
</comment>
<gene>
    <name evidence="2" type="ORF">DY023_00680</name>
</gene>
<dbReference type="Proteomes" id="UP000262172">
    <property type="component" value="Unassembled WGS sequence"/>
</dbReference>
<dbReference type="SUPFAM" id="SSF46785">
    <property type="entry name" value="Winged helix' DNA-binding domain"/>
    <property type="match status" value="1"/>
</dbReference>
<evidence type="ECO:0000259" key="1">
    <source>
        <dbReference type="Pfam" id="PF03551"/>
    </source>
</evidence>
<name>A0A371NY57_9MICO</name>
<dbReference type="AlphaFoldDB" id="A0A371NY57"/>
<evidence type="ECO:0000313" key="2">
    <source>
        <dbReference type="EMBL" id="REJ08518.1"/>
    </source>
</evidence>
<dbReference type="InterPro" id="IPR052509">
    <property type="entry name" value="Metal_resp_DNA-bind_regulator"/>
</dbReference>
<protein>
    <submittedName>
        <fullName evidence="2">PadR family transcriptional regulator</fullName>
    </submittedName>
</protein>
<dbReference type="RefSeq" id="WP_116240424.1">
    <property type="nucleotide sequence ID" value="NZ_QUAB01000010.1"/>
</dbReference>